<dbReference type="InterPro" id="IPR033749">
    <property type="entry name" value="Polyprenyl_synt_CS"/>
</dbReference>
<dbReference type="Pfam" id="PF00348">
    <property type="entry name" value="polyprenyl_synt"/>
    <property type="match status" value="1"/>
</dbReference>
<evidence type="ECO:0000256" key="2">
    <source>
        <dbReference type="ARBA" id="ARBA00006706"/>
    </source>
</evidence>
<keyword evidence="4" id="KW-0479">Metal-binding</keyword>
<dbReference type="SUPFAM" id="SSF48576">
    <property type="entry name" value="Terpenoid synthases"/>
    <property type="match status" value="1"/>
</dbReference>
<evidence type="ECO:0000313" key="7">
    <source>
        <dbReference type="EMBL" id="KHE91971.1"/>
    </source>
</evidence>
<evidence type="ECO:0000256" key="6">
    <source>
        <dbReference type="RuleBase" id="RU004466"/>
    </source>
</evidence>
<evidence type="ECO:0000256" key="5">
    <source>
        <dbReference type="ARBA" id="ARBA00022842"/>
    </source>
</evidence>
<dbReference type="SFLD" id="SFLDS00005">
    <property type="entry name" value="Isoprenoid_Synthase_Type_I"/>
    <property type="match status" value="1"/>
</dbReference>
<comment type="caution">
    <text evidence="7">The sequence shown here is derived from an EMBL/GenBank/DDBJ whole genome shotgun (WGS) entry which is preliminary data.</text>
</comment>
<keyword evidence="5" id="KW-0460">Magnesium</keyword>
<dbReference type="InterPro" id="IPR008949">
    <property type="entry name" value="Isoprenoid_synthase_dom_sf"/>
</dbReference>
<dbReference type="PANTHER" id="PTHR12001">
    <property type="entry name" value="GERANYLGERANYL PYROPHOSPHATE SYNTHASE"/>
    <property type="match status" value="1"/>
</dbReference>
<name>A0A0B0EIY0_9BACT</name>
<protein>
    <submittedName>
        <fullName evidence="7">Short chain isoprenyl diphosphate synthase</fullName>
    </submittedName>
</protein>
<comment type="cofactor">
    <cofactor evidence="1">
        <name>Mg(2+)</name>
        <dbReference type="ChEBI" id="CHEBI:18420"/>
    </cofactor>
</comment>
<dbReference type="GO" id="GO:0046872">
    <property type="term" value="F:metal ion binding"/>
    <property type="evidence" value="ECO:0007669"/>
    <property type="project" value="UniProtKB-KW"/>
</dbReference>
<dbReference type="Gene3D" id="1.10.600.10">
    <property type="entry name" value="Farnesyl Diphosphate Synthase"/>
    <property type="match status" value="1"/>
</dbReference>
<dbReference type="eggNOG" id="COG0142">
    <property type="taxonomic scope" value="Bacteria"/>
</dbReference>
<keyword evidence="3 6" id="KW-0808">Transferase</keyword>
<dbReference type="EMBL" id="JRYO01000159">
    <property type="protein sequence ID" value="KHE91971.1"/>
    <property type="molecule type" value="Genomic_DNA"/>
</dbReference>
<proteinExistence type="inferred from homology"/>
<gene>
    <name evidence="7" type="ORF">SCABRO_02283</name>
</gene>
<accession>A0A0B0EIY0</accession>
<evidence type="ECO:0000256" key="3">
    <source>
        <dbReference type="ARBA" id="ARBA00022679"/>
    </source>
</evidence>
<dbReference type="AlphaFoldDB" id="A0A0B0EIY0"/>
<dbReference type="CDD" id="cd00685">
    <property type="entry name" value="Trans_IPPS_HT"/>
    <property type="match status" value="1"/>
</dbReference>
<evidence type="ECO:0000313" key="8">
    <source>
        <dbReference type="Proteomes" id="UP000030652"/>
    </source>
</evidence>
<dbReference type="PANTHER" id="PTHR12001:SF85">
    <property type="entry name" value="SHORT CHAIN ISOPRENYL DIPHOSPHATE SYNTHASE"/>
    <property type="match status" value="1"/>
</dbReference>
<sequence length="330" mass="37143">MQADIEESIKIYGKKIDELLKEIIPPDRDDYLSEPIWHHLRTGGKRIRPAICLITCKELGGNPDDALHFALAIEILHNMFLLHDDIEDEDTMRRDQPTVWVKYGVANAINAGDYLLARAYHCILISQIPSERKLQLLEIFNLTYEKTVEGQALDINARGATDYTVEKYLELVRLKTGYYLACGMVGGAVVALGNIEGTIDKIWALGKLMGPAFQIKDDLIDLTVGKGRGGVIGSDIKEGKASFLYAYTLELANNDDKASLIGIMTKQREETTDDEVQYVLNIYNKHGAIEHAQKYADDLIKQTYDIIDEIPTDNKAVFRDIANFMAQRMT</sequence>
<evidence type="ECO:0000256" key="1">
    <source>
        <dbReference type="ARBA" id="ARBA00001946"/>
    </source>
</evidence>
<dbReference type="Proteomes" id="UP000030652">
    <property type="component" value="Unassembled WGS sequence"/>
</dbReference>
<dbReference type="InterPro" id="IPR000092">
    <property type="entry name" value="Polyprenyl_synt"/>
</dbReference>
<dbReference type="GO" id="GO:0004659">
    <property type="term" value="F:prenyltransferase activity"/>
    <property type="evidence" value="ECO:0007669"/>
    <property type="project" value="InterPro"/>
</dbReference>
<dbReference type="GO" id="GO:0008299">
    <property type="term" value="P:isoprenoid biosynthetic process"/>
    <property type="evidence" value="ECO:0007669"/>
    <property type="project" value="InterPro"/>
</dbReference>
<evidence type="ECO:0000256" key="4">
    <source>
        <dbReference type="ARBA" id="ARBA00022723"/>
    </source>
</evidence>
<organism evidence="7 8">
    <name type="scientific">Candidatus Scalindua brodae</name>
    <dbReference type="NCBI Taxonomy" id="237368"/>
    <lineage>
        <taxon>Bacteria</taxon>
        <taxon>Pseudomonadati</taxon>
        <taxon>Planctomycetota</taxon>
        <taxon>Candidatus Brocadiia</taxon>
        <taxon>Candidatus Brocadiales</taxon>
        <taxon>Candidatus Scalinduaceae</taxon>
        <taxon>Candidatus Scalindua</taxon>
    </lineage>
</organism>
<reference evidence="7 8" key="1">
    <citation type="submission" date="2014-10" db="EMBL/GenBank/DDBJ databases">
        <title>Draft genome of anammox bacterium scalindua brodae, obtained using differential coverage binning of sequence data from two enrichment reactors.</title>
        <authorList>
            <person name="Speth D.R."/>
            <person name="Russ L."/>
            <person name="Kartal B."/>
            <person name="Op den Camp H.J."/>
            <person name="Dutilh B.E."/>
            <person name="Jetten M.S."/>
        </authorList>
    </citation>
    <scope>NUCLEOTIDE SEQUENCE [LARGE SCALE GENOMIC DNA]</scope>
    <source>
        <strain evidence="7">RU1</strain>
    </source>
</reference>
<comment type="similarity">
    <text evidence="2 6">Belongs to the FPP/GGPP synthase family.</text>
</comment>
<dbReference type="SFLD" id="SFLDG01017">
    <property type="entry name" value="Polyprenyl_Transferase_Like"/>
    <property type="match status" value="1"/>
</dbReference>
<dbReference type="PROSITE" id="PS00444">
    <property type="entry name" value="POLYPRENYL_SYNTHASE_2"/>
    <property type="match status" value="1"/>
</dbReference>